<keyword evidence="3" id="KW-0663">Pyridoxal phosphate</keyword>
<dbReference type="PIRSF" id="PIRSF006278">
    <property type="entry name" value="ACCD_DCysDesulf"/>
    <property type="match status" value="1"/>
</dbReference>
<sequence>MEFFIYDRLMIQLTDTPVHVLHVDGHDVFVKRDDLLHPAFSGNKARKFAYFLEQDFPSIDTLVGYGSPQANSLYSMSALAKLKGWQLQFYVDHIASHLLNNPLGNYRAALQNGAKIIDLSQCLDRGQHDCADYIEQCVLPGRDELLFIPEGGRCHYAEPGVRQLAREIIAWKQAEQLSQLTVFLPSGTGTTALFLQKSFTELDDSIQVMTCSAVGGDDYLKLQWRMLASDESMFPQILSPNKRYHFGKLYPEFFQVWQKLKQAGMEFELLYDPLGWLVLLHFLANKPMAKVLYVHQGGILGNESMLPRYRRKYGG</sequence>
<protein>
    <submittedName>
        <fullName evidence="4">1-aminocyclopropane-1-carboxylate deaminase</fullName>
    </submittedName>
</protein>
<evidence type="ECO:0000313" key="4">
    <source>
        <dbReference type="EMBL" id="GIU48912.1"/>
    </source>
</evidence>
<name>A0ABQ4PLW8_9GAMM</name>
<dbReference type="Gene3D" id="3.40.50.1100">
    <property type="match status" value="2"/>
</dbReference>
<evidence type="ECO:0000256" key="1">
    <source>
        <dbReference type="ARBA" id="ARBA00001933"/>
    </source>
</evidence>
<dbReference type="Proteomes" id="UP000761574">
    <property type="component" value="Unassembled WGS sequence"/>
</dbReference>
<comment type="similarity">
    <text evidence="2">Belongs to the ACC deaminase/D-cysteine desulfhydrase family.</text>
</comment>
<accession>A0ABQ4PLW8</accession>
<proteinExistence type="inferred from homology"/>
<dbReference type="SUPFAM" id="SSF53686">
    <property type="entry name" value="Tryptophan synthase beta subunit-like PLP-dependent enzymes"/>
    <property type="match status" value="1"/>
</dbReference>
<dbReference type="EMBL" id="BPFB01000033">
    <property type="protein sequence ID" value="GIU48912.1"/>
    <property type="molecule type" value="Genomic_DNA"/>
</dbReference>
<organism evidence="4 5">
    <name type="scientific">Shewanella algidipiscicola</name>
    <dbReference type="NCBI Taxonomy" id="614070"/>
    <lineage>
        <taxon>Bacteria</taxon>
        <taxon>Pseudomonadati</taxon>
        <taxon>Pseudomonadota</taxon>
        <taxon>Gammaproteobacteria</taxon>
        <taxon>Alteromonadales</taxon>
        <taxon>Shewanellaceae</taxon>
        <taxon>Shewanella</taxon>
    </lineage>
</organism>
<dbReference type="InterPro" id="IPR027278">
    <property type="entry name" value="ACCD_DCysDesulf"/>
</dbReference>
<dbReference type="InterPro" id="IPR036052">
    <property type="entry name" value="TrpB-like_PALP_sf"/>
</dbReference>
<evidence type="ECO:0000256" key="3">
    <source>
        <dbReference type="ARBA" id="ARBA00022898"/>
    </source>
</evidence>
<evidence type="ECO:0000313" key="5">
    <source>
        <dbReference type="Proteomes" id="UP000761574"/>
    </source>
</evidence>
<comment type="caution">
    <text evidence="4">The sequence shown here is derived from an EMBL/GenBank/DDBJ whole genome shotgun (WGS) entry which is preliminary data.</text>
</comment>
<keyword evidence="5" id="KW-1185">Reference proteome</keyword>
<dbReference type="PANTHER" id="PTHR43780:SF2">
    <property type="entry name" value="1-AMINOCYCLOPROPANE-1-CARBOXYLATE DEAMINASE-RELATED"/>
    <property type="match status" value="1"/>
</dbReference>
<reference evidence="4 5" key="1">
    <citation type="submission" date="2021-05" db="EMBL/GenBank/DDBJ databases">
        <title>Molecular characterization for Shewanella algae harboring chromosomal blaOXA-55-like strains isolated from clinical and environment sample.</title>
        <authorList>
            <person name="Ohama Y."/>
            <person name="Aoki K."/>
            <person name="Harada S."/>
            <person name="Moriya K."/>
            <person name="Ishii Y."/>
            <person name="Tateda K."/>
        </authorList>
    </citation>
    <scope>NUCLEOTIDE SEQUENCE [LARGE SCALE GENOMIC DNA]</scope>
    <source>
        <strain evidence="4 5">LMG 23746</strain>
    </source>
</reference>
<gene>
    <name evidence="4" type="ORF">TUM4630_26290</name>
</gene>
<comment type="cofactor">
    <cofactor evidence="1">
        <name>pyridoxal 5'-phosphate</name>
        <dbReference type="ChEBI" id="CHEBI:597326"/>
    </cofactor>
</comment>
<dbReference type="PANTHER" id="PTHR43780">
    <property type="entry name" value="1-AMINOCYCLOPROPANE-1-CARBOXYLATE DEAMINASE-RELATED"/>
    <property type="match status" value="1"/>
</dbReference>
<evidence type="ECO:0000256" key="2">
    <source>
        <dbReference type="ARBA" id="ARBA00008639"/>
    </source>
</evidence>